<organism evidence="1 2">
    <name type="scientific">Myxococcus fulvus (strain ATCC BAA-855 / HW-1)</name>
    <dbReference type="NCBI Taxonomy" id="483219"/>
    <lineage>
        <taxon>Bacteria</taxon>
        <taxon>Pseudomonadati</taxon>
        <taxon>Myxococcota</taxon>
        <taxon>Myxococcia</taxon>
        <taxon>Myxococcales</taxon>
        <taxon>Cystobacterineae</taxon>
        <taxon>Myxococcaceae</taxon>
        <taxon>Myxococcus</taxon>
    </lineage>
</organism>
<gene>
    <name evidence="1" type="ordered locus">LILAB_12055</name>
</gene>
<accession>F8C6D0</accession>
<name>F8C6D0_MYXFH</name>
<dbReference type="HOGENOM" id="CLU_2509195_0_0_7"/>
<protein>
    <submittedName>
        <fullName evidence="1">Uncharacterized protein</fullName>
    </submittedName>
</protein>
<dbReference type="AlphaFoldDB" id="F8C6D0"/>
<sequence>MKSRKARVVGTATAERAAAASARGILRAWKPPKAPARSPLNMGAKKRARLVSAITSVLTMNRLWTGLMLSGLNVRSAGISRRTYS</sequence>
<evidence type="ECO:0000313" key="2">
    <source>
        <dbReference type="Proteomes" id="UP000000488"/>
    </source>
</evidence>
<reference evidence="1 2" key="1">
    <citation type="journal article" date="2011" name="J. Bacteriol.">
        <title>Genome sequence of the halotolerant marine bacterium Myxococcus fulvus HW-1.</title>
        <authorList>
            <person name="Li Z.F."/>
            <person name="Li X."/>
            <person name="Liu H."/>
            <person name="Liu X."/>
            <person name="Han K."/>
            <person name="Wu Z.H."/>
            <person name="Hu W."/>
            <person name="Li F.F."/>
            <person name="Li Y.Z."/>
        </authorList>
    </citation>
    <scope>NUCLEOTIDE SEQUENCE [LARGE SCALE GENOMIC DNA]</scope>
    <source>
        <strain evidence="2">ATCC BAA-855 / HW-1</strain>
    </source>
</reference>
<dbReference type="KEGG" id="mfu:LILAB_12055"/>
<proteinExistence type="predicted"/>
<dbReference type="EMBL" id="CP002830">
    <property type="protein sequence ID" value="AEI64318.1"/>
    <property type="molecule type" value="Genomic_DNA"/>
</dbReference>
<evidence type="ECO:0000313" key="1">
    <source>
        <dbReference type="EMBL" id="AEI64318.1"/>
    </source>
</evidence>
<dbReference type="Proteomes" id="UP000000488">
    <property type="component" value="Chromosome"/>
</dbReference>